<dbReference type="InterPro" id="IPR019475">
    <property type="entry name" value="DNA_primase_DnaB-bd"/>
</dbReference>
<protein>
    <recommendedName>
        <fullName evidence="12 13">DNA primase</fullName>
        <ecNumber evidence="12">2.7.7.101</ecNumber>
    </recommendedName>
</protein>
<evidence type="ECO:0000256" key="2">
    <source>
        <dbReference type="ARBA" id="ARBA00022515"/>
    </source>
</evidence>
<dbReference type="GO" id="GO:0003899">
    <property type="term" value="F:DNA-directed RNA polymerase activity"/>
    <property type="evidence" value="ECO:0007669"/>
    <property type="project" value="UniProtKB-UniRule"/>
</dbReference>
<sequence>MRFQPSFLDEIRDRVPISAVIGTRVTWDRRKTNAPRGDFWACCPFHGEKSPSFHCEDRKGRYHCFGCGVSGDHFKFLTELDGLSFPEAVERIADMAGVPMPARDVVEERRERERASLHDVMEMATKFFQGRLQAADGAKARAYLRDRGLSSVTQQKFRLGYAPDSRNALKEFLASKGIEKAQIEACGLVVFGSDIPVSYDRFRDRVMFPIEDARGKVIAFGGRALSPDVSAKYLNSPDTELFHKGNVLYNFARARKGMGREGTVIAVEGYMDVIALAQAGFDNVVAPLGTALTENQLELLWRMSGEPVLCFDGDKAGLKAAWRAADLVLPMVQAGHTARFALLPEGKDPDDLVKSEGPDAFKAVLGEARPLADLLWMRETSGGVFDTPERRAELEKTLRELTNRIKDESVRYHYAQEMRDRVLNFFGSQRGRAQQKQGGGGGKRFGEQRGSGRPSVAAGRLAVSESLARSAMVKRASGTMPLREAAIMVTLVNHPMLVDEHFEHVERLDLADPDLRLLHSGLIDAVAHDAEERHAVVAHIEQAGLGEIWQRATALVRKARIWPALEDAALEDARDAFGQALHLHRSARTLHKELKVAESALATDPTDENYRHLVEIQAQFRDVQATEALIEGFGISSGRSDRG</sequence>
<comment type="subunit">
    <text evidence="12">Monomer. Interacts with DnaB.</text>
</comment>
<dbReference type="InterPro" id="IPR036977">
    <property type="entry name" value="DNA_primase_Znf_CHC2"/>
</dbReference>
<dbReference type="InterPro" id="IPR037068">
    <property type="entry name" value="DNA_primase_core_N_sf"/>
</dbReference>
<feature type="domain" description="Toprim" evidence="16">
    <location>
        <begin position="262"/>
        <end position="343"/>
    </location>
</feature>
<dbReference type="GO" id="GO:0006269">
    <property type="term" value="P:DNA replication, synthesis of primer"/>
    <property type="evidence" value="ECO:0007669"/>
    <property type="project" value="UniProtKB-UniRule"/>
</dbReference>
<dbReference type="NCBIfam" id="TIGR01391">
    <property type="entry name" value="dnaG"/>
    <property type="match status" value="1"/>
</dbReference>
<evidence type="ECO:0000259" key="16">
    <source>
        <dbReference type="PROSITE" id="PS50880"/>
    </source>
</evidence>
<dbReference type="GO" id="GO:0000428">
    <property type="term" value="C:DNA-directed RNA polymerase complex"/>
    <property type="evidence" value="ECO:0007669"/>
    <property type="project" value="UniProtKB-KW"/>
</dbReference>
<keyword evidence="1 12" id="KW-0240">DNA-directed RNA polymerase</keyword>
<evidence type="ECO:0000256" key="4">
    <source>
        <dbReference type="ARBA" id="ARBA00022695"/>
    </source>
</evidence>
<evidence type="ECO:0000256" key="3">
    <source>
        <dbReference type="ARBA" id="ARBA00022679"/>
    </source>
</evidence>
<evidence type="ECO:0000256" key="10">
    <source>
        <dbReference type="ARBA" id="ARBA00023125"/>
    </source>
</evidence>
<dbReference type="FunFam" id="3.90.980.10:FF:000001">
    <property type="entry name" value="DNA primase"/>
    <property type="match status" value="1"/>
</dbReference>
<dbReference type="InterPro" id="IPR050219">
    <property type="entry name" value="DnaG_primase"/>
</dbReference>
<gene>
    <name evidence="12" type="primary">dnaG</name>
    <name evidence="17" type="ORF">C7I85_20720</name>
</gene>
<evidence type="ECO:0000256" key="1">
    <source>
        <dbReference type="ARBA" id="ARBA00022478"/>
    </source>
</evidence>
<dbReference type="AlphaFoldDB" id="A0A2P7S726"/>
<evidence type="ECO:0000256" key="12">
    <source>
        <dbReference type="HAMAP-Rule" id="MF_00974"/>
    </source>
</evidence>
<evidence type="ECO:0000256" key="7">
    <source>
        <dbReference type="ARBA" id="ARBA00022771"/>
    </source>
</evidence>
<comment type="caution">
    <text evidence="17">The sequence shown here is derived from an EMBL/GenBank/DDBJ whole genome shotgun (WGS) entry which is preliminary data.</text>
</comment>
<evidence type="ECO:0000256" key="5">
    <source>
        <dbReference type="ARBA" id="ARBA00022705"/>
    </source>
</evidence>
<dbReference type="GO" id="GO:0003677">
    <property type="term" value="F:DNA binding"/>
    <property type="evidence" value="ECO:0007669"/>
    <property type="project" value="UniProtKB-KW"/>
</dbReference>
<keyword evidence="3 12" id="KW-0808">Transferase</keyword>
<dbReference type="RefSeq" id="WP_106725912.1">
    <property type="nucleotide sequence ID" value="NZ_PXYL01000011.1"/>
</dbReference>
<organism evidence="17 18">
    <name type="scientific">Pseudaminobacter soli</name>
    <name type="common">ex Li et al. 2025</name>
    <dbReference type="NCBI Taxonomy" id="1295366"/>
    <lineage>
        <taxon>Bacteria</taxon>
        <taxon>Pseudomonadati</taxon>
        <taxon>Pseudomonadota</taxon>
        <taxon>Alphaproteobacteria</taxon>
        <taxon>Hyphomicrobiales</taxon>
        <taxon>Phyllobacteriaceae</taxon>
        <taxon>Pseudaminobacter</taxon>
    </lineage>
</organism>
<dbReference type="InterPro" id="IPR002694">
    <property type="entry name" value="Znf_CHC2"/>
</dbReference>
<dbReference type="PIRSF" id="PIRSF002811">
    <property type="entry name" value="DnaG"/>
    <property type="match status" value="1"/>
</dbReference>
<accession>A0A2P7S726</accession>
<dbReference type="PROSITE" id="PS50880">
    <property type="entry name" value="TOPRIM"/>
    <property type="match status" value="1"/>
</dbReference>
<evidence type="ECO:0000256" key="13">
    <source>
        <dbReference type="PIRNR" id="PIRNR002811"/>
    </source>
</evidence>
<keyword evidence="7 12" id="KW-0863">Zinc-finger</keyword>
<dbReference type="Pfam" id="PF10410">
    <property type="entry name" value="DnaB_bind"/>
    <property type="match status" value="1"/>
</dbReference>
<proteinExistence type="inferred from homology"/>
<keyword evidence="18" id="KW-1185">Reference proteome</keyword>
<keyword evidence="6 12" id="KW-0479">Metal-binding</keyword>
<dbReference type="PANTHER" id="PTHR30313:SF2">
    <property type="entry name" value="DNA PRIMASE"/>
    <property type="match status" value="1"/>
</dbReference>
<evidence type="ECO:0000256" key="11">
    <source>
        <dbReference type="ARBA" id="ARBA00023163"/>
    </source>
</evidence>
<keyword evidence="2 12" id="KW-0639">Primosome</keyword>
<dbReference type="GO" id="GO:0008270">
    <property type="term" value="F:zinc ion binding"/>
    <property type="evidence" value="ECO:0007669"/>
    <property type="project" value="UniProtKB-UniRule"/>
</dbReference>
<keyword evidence="8 12" id="KW-0862">Zinc</keyword>
<keyword evidence="10 12" id="KW-0238">DNA-binding</keyword>
<dbReference type="GO" id="GO:0005737">
    <property type="term" value="C:cytoplasm"/>
    <property type="evidence" value="ECO:0007669"/>
    <property type="project" value="TreeGrafter"/>
</dbReference>
<dbReference type="InterPro" id="IPR006295">
    <property type="entry name" value="DNA_primase_DnaG"/>
</dbReference>
<dbReference type="Gene3D" id="3.40.1360.10">
    <property type="match status" value="1"/>
</dbReference>
<evidence type="ECO:0000313" key="18">
    <source>
        <dbReference type="Proteomes" id="UP000240653"/>
    </source>
</evidence>
<dbReference type="InterPro" id="IPR030846">
    <property type="entry name" value="DnaG_bac"/>
</dbReference>
<evidence type="ECO:0000256" key="8">
    <source>
        <dbReference type="ARBA" id="ARBA00022833"/>
    </source>
</evidence>
<evidence type="ECO:0000313" key="17">
    <source>
        <dbReference type="EMBL" id="PSJ58278.1"/>
    </source>
</evidence>
<dbReference type="Pfam" id="PF01807">
    <property type="entry name" value="Zn_ribbon_DnaG"/>
    <property type="match status" value="1"/>
</dbReference>
<comment type="domain">
    <text evidence="12">Contains an N-terminal zinc-binding domain, a central core domain that contains the primase activity, and a C-terminal DnaB-binding domain.</text>
</comment>
<evidence type="ECO:0000256" key="14">
    <source>
        <dbReference type="PIRSR" id="PIRSR002811-1"/>
    </source>
</evidence>
<dbReference type="SMART" id="SM00400">
    <property type="entry name" value="ZnF_CHCC"/>
    <property type="match status" value="1"/>
</dbReference>
<dbReference type="SUPFAM" id="SSF57783">
    <property type="entry name" value="Zinc beta-ribbon"/>
    <property type="match status" value="1"/>
</dbReference>
<feature type="zinc finger region" description="CHC2-type" evidence="12 14">
    <location>
        <begin position="43"/>
        <end position="67"/>
    </location>
</feature>
<keyword evidence="9" id="KW-0460">Magnesium</keyword>
<dbReference type="InterPro" id="IPR013264">
    <property type="entry name" value="DNAG_N"/>
</dbReference>
<comment type="cofactor">
    <cofactor evidence="12 13 14">
        <name>Zn(2+)</name>
        <dbReference type="ChEBI" id="CHEBI:29105"/>
    </cofactor>
    <text evidence="12 13 14">Binds 1 zinc ion per monomer.</text>
</comment>
<dbReference type="SMART" id="SM00493">
    <property type="entry name" value="TOPRIM"/>
    <property type="match status" value="1"/>
</dbReference>
<dbReference type="Proteomes" id="UP000240653">
    <property type="component" value="Unassembled WGS sequence"/>
</dbReference>
<dbReference type="Pfam" id="PF08275">
    <property type="entry name" value="DNAG_N"/>
    <property type="match status" value="1"/>
</dbReference>
<dbReference type="Gene3D" id="3.90.580.10">
    <property type="entry name" value="Zinc finger, CHC2-type domain"/>
    <property type="match status" value="1"/>
</dbReference>
<keyword evidence="4 12" id="KW-0548">Nucleotidyltransferase</keyword>
<dbReference type="EMBL" id="PXYL01000011">
    <property type="protein sequence ID" value="PSJ58278.1"/>
    <property type="molecule type" value="Genomic_DNA"/>
</dbReference>
<comment type="similarity">
    <text evidence="12 13">Belongs to the DnaG primase family.</text>
</comment>
<dbReference type="InterPro" id="IPR034151">
    <property type="entry name" value="TOPRIM_DnaG_bac"/>
</dbReference>
<dbReference type="FunFam" id="3.40.1360.10:FF:000002">
    <property type="entry name" value="DNA primase"/>
    <property type="match status" value="1"/>
</dbReference>
<dbReference type="Gene3D" id="3.90.980.10">
    <property type="entry name" value="DNA primase, catalytic core, N-terminal domain"/>
    <property type="match status" value="1"/>
</dbReference>
<evidence type="ECO:0000256" key="6">
    <source>
        <dbReference type="ARBA" id="ARBA00022723"/>
    </source>
</evidence>
<keyword evidence="5 12" id="KW-0235">DNA replication</keyword>
<feature type="region of interest" description="Disordered" evidence="15">
    <location>
        <begin position="430"/>
        <end position="457"/>
    </location>
</feature>
<reference evidence="17 18" key="1">
    <citation type="submission" date="2018-03" db="EMBL/GenBank/DDBJ databases">
        <title>The draft genome of Mesorhizobium soli JCM 19897.</title>
        <authorList>
            <person name="Li L."/>
            <person name="Liu L."/>
            <person name="Liang L."/>
            <person name="Wang T."/>
            <person name="Zhang X."/>
        </authorList>
    </citation>
    <scope>NUCLEOTIDE SEQUENCE [LARGE SCALE GENOMIC DNA]</scope>
    <source>
        <strain evidence="17 18">JCM 19897</strain>
    </source>
</reference>
<dbReference type="HAMAP" id="MF_00974">
    <property type="entry name" value="DNA_primase_DnaG"/>
    <property type="match status" value="1"/>
</dbReference>
<comment type="catalytic activity">
    <reaction evidence="12">
        <text>ssDNA + n NTP = ssDNA/pppN(pN)n-1 hybrid + (n-1) diphosphate.</text>
        <dbReference type="EC" id="2.7.7.101"/>
    </reaction>
</comment>
<name>A0A2P7S726_9HYPH</name>
<dbReference type="SUPFAM" id="SSF56731">
    <property type="entry name" value="DNA primase core"/>
    <property type="match status" value="1"/>
</dbReference>
<evidence type="ECO:0000256" key="9">
    <source>
        <dbReference type="ARBA" id="ARBA00022842"/>
    </source>
</evidence>
<dbReference type="PANTHER" id="PTHR30313">
    <property type="entry name" value="DNA PRIMASE"/>
    <property type="match status" value="1"/>
</dbReference>
<dbReference type="Pfam" id="PF13155">
    <property type="entry name" value="Toprim_2"/>
    <property type="match status" value="1"/>
</dbReference>
<comment type="function">
    <text evidence="12 13">RNA polymerase that catalyzes the synthesis of short RNA molecules used as primers for DNA polymerase during DNA replication.</text>
</comment>
<dbReference type="EC" id="2.7.7.101" evidence="12"/>
<dbReference type="CDD" id="cd03364">
    <property type="entry name" value="TOPRIM_DnaG_primases"/>
    <property type="match status" value="1"/>
</dbReference>
<dbReference type="InterPro" id="IPR006171">
    <property type="entry name" value="TOPRIM_dom"/>
</dbReference>
<keyword evidence="11 12" id="KW-0804">Transcription</keyword>
<evidence type="ECO:0000256" key="15">
    <source>
        <dbReference type="SAM" id="MobiDB-lite"/>
    </source>
</evidence>
<dbReference type="GO" id="GO:1990077">
    <property type="term" value="C:primosome complex"/>
    <property type="evidence" value="ECO:0007669"/>
    <property type="project" value="UniProtKB-KW"/>
</dbReference>
<dbReference type="OrthoDB" id="9803773at2"/>